<gene>
    <name evidence="1" type="ORF">SDC9_208788</name>
</gene>
<evidence type="ECO:0000313" key="1">
    <source>
        <dbReference type="EMBL" id="MPN61054.1"/>
    </source>
</evidence>
<name>A0A645JL52_9ZZZZ</name>
<accession>A0A645JL52</accession>
<reference evidence="1" key="1">
    <citation type="submission" date="2019-08" db="EMBL/GenBank/DDBJ databases">
        <authorList>
            <person name="Kucharzyk K."/>
            <person name="Murdoch R.W."/>
            <person name="Higgins S."/>
            <person name="Loffler F."/>
        </authorList>
    </citation>
    <scope>NUCLEOTIDE SEQUENCE</scope>
</reference>
<dbReference type="EMBL" id="VSSQ01137139">
    <property type="protein sequence ID" value="MPN61054.1"/>
    <property type="molecule type" value="Genomic_DNA"/>
</dbReference>
<organism evidence="1">
    <name type="scientific">bioreactor metagenome</name>
    <dbReference type="NCBI Taxonomy" id="1076179"/>
    <lineage>
        <taxon>unclassified sequences</taxon>
        <taxon>metagenomes</taxon>
        <taxon>ecological metagenomes</taxon>
    </lineage>
</organism>
<comment type="caution">
    <text evidence="1">The sequence shown here is derived from an EMBL/GenBank/DDBJ whole genome shotgun (WGS) entry which is preliminary data.</text>
</comment>
<protein>
    <submittedName>
        <fullName evidence="1">Uncharacterized protein</fullName>
    </submittedName>
</protein>
<dbReference type="AlphaFoldDB" id="A0A645JL52"/>
<proteinExistence type="predicted"/>
<sequence>MSQAPAALHKKARCTKRPIEKLNAQGKSAFRIAKEKTMKLQ</sequence>